<dbReference type="InterPro" id="IPR003607">
    <property type="entry name" value="HD/PDEase_dom"/>
</dbReference>
<dbReference type="SUPFAM" id="SSF47769">
    <property type="entry name" value="SAM/Pointed domain"/>
    <property type="match status" value="1"/>
</dbReference>
<comment type="catalytic activity">
    <reaction evidence="11">
        <text>dCTP + H2O = 2'-deoxycytidine + triphosphate + H(+)</text>
        <dbReference type="Rhea" id="RHEA:80083"/>
        <dbReference type="ChEBI" id="CHEBI:15377"/>
        <dbReference type="ChEBI" id="CHEBI:15378"/>
        <dbReference type="ChEBI" id="CHEBI:15698"/>
        <dbReference type="ChEBI" id="CHEBI:18036"/>
        <dbReference type="ChEBI" id="CHEBI:61481"/>
    </reaction>
    <physiologicalReaction direction="left-to-right" evidence="11">
        <dbReference type="Rhea" id="RHEA:80084"/>
    </physiologicalReaction>
</comment>
<keyword evidence="10" id="KW-0234">DNA repair</keyword>
<comment type="catalytic activity">
    <reaction evidence="14">
        <text>dGTP + H2O = 2'-deoxyguanosine + triphosphate + H(+)</text>
        <dbReference type="Rhea" id="RHEA:15193"/>
        <dbReference type="ChEBI" id="CHEBI:15377"/>
        <dbReference type="ChEBI" id="CHEBI:15378"/>
        <dbReference type="ChEBI" id="CHEBI:17172"/>
        <dbReference type="ChEBI" id="CHEBI:18036"/>
        <dbReference type="ChEBI" id="CHEBI:61429"/>
    </reaction>
    <physiologicalReaction direction="left-to-right" evidence="14">
        <dbReference type="Rhea" id="RHEA:15194"/>
    </physiologicalReaction>
</comment>
<evidence type="ECO:0000256" key="2">
    <source>
        <dbReference type="ARBA" id="ARBA00005776"/>
    </source>
</evidence>
<keyword evidence="6" id="KW-0235">DNA replication</keyword>
<dbReference type="AlphaFoldDB" id="A0A9D4IFG0"/>
<keyword evidence="9" id="KW-0547">Nucleotide-binding</keyword>
<dbReference type="PROSITE" id="PS51831">
    <property type="entry name" value="HD"/>
    <property type="match status" value="1"/>
</dbReference>
<accession>A0A9D4IFG0</accession>
<comment type="subcellular location">
    <subcellularLocation>
        <location evidence="1">Chromosome</location>
    </subcellularLocation>
</comment>
<dbReference type="InterPro" id="IPR001660">
    <property type="entry name" value="SAM"/>
</dbReference>
<evidence type="ECO:0000256" key="15">
    <source>
        <dbReference type="ARBA" id="ARBA00049451"/>
    </source>
</evidence>
<dbReference type="Gene3D" id="1.10.150.50">
    <property type="entry name" value="Transcription Factor, Ets-1"/>
    <property type="match status" value="1"/>
</dbReference>
<comment type="catalytic activity">
    <reaction evidence="13">
        <text>a 2'-deoxyribonucleoside 5'-triphosphate + H2O = a 2'-deoxyribonucleoside + triphosphate + H(+)</text>
        <dbReference type="Rhea" id="RHEA:46148"/>
        <dbReference type="ChEBI" id="CHEBI:15377"/>
        <dbReference type="ChEBI" id="CHEBI:15378"/>
        <dbReference type="ChEBI" id="CHEBI:18036"/>
        <dbReference type="ChEBI" id="CHEBI:18274"/>
        <dbReference type="ChEBI" id="CHEBI:61560"/>
    </reaction>
    <physiologicalReaction direction="left-to-right" evidence="13">
        <dbReference type="Rhea" id="RHEA:46149"/>
    </physiologicalReaction>
</comment>
<dbReference type="GO" id="GO:0005634">
    <property type="term" value="C:nucleus"/>
    <property type="evidence" value="ECO:0007669"/>
    <property type="project" value="TreeGrafter"/>
</dbReference>
<evidence type="ECO:0000256" key="4">
    <source>
        <dbReference type="ARBA" id="ARBA00022454"/>
    </source>
</evidence>
<dbReference type="PANTHER" id="PTHR11373:SF4">
    <property type="entry name" value="DEOXYNUCLEOSIDE TRIPHOSPHATE TRIPHOSPHOHYDROLASE SAMHD1"/>
    <property type="match status" value="1"/>
</dbReference>
<feature type="compositionally biased region" description="Basic and acidic residues" evidence="16">
    <location>
        <begin position="619"/>
        <end position="632"/>
    </location>
</feature>
<dbReference type="GO" id="GO:0005525">
    <property type="term" value="F:GTP binding"/>
    <property type="evidence" value="ECO:0007669"/>
    <property type="project" value="UniProtKB-KW"/>
</dbReference>
<dbReference type="EMBL" id="JAIWYP010000009">
    <property type="protein sequence ID" value="KAH3770482.1"/>
    <property type="molecule type" value="Genomic_DNA"/>
</dbReference>
<keyword evidence="7" id="KW-0227">DNA damage</keyword>
<protein>
    <recommendedName>
        <fullName evidence="3">Deoxynucleoside triphosphate triphosphohydrolase SAMHD1</fullName>
    </recommendedName>
</protein>
<evidence type="ECO:0000256" key="6">
    <source>
        <dbReference type="ARBA" id="ARBA00022705"/>
    </source>
</evidence>
<evidence type="ECO:0000256" key="11">
    <source>
        <dbReference type="ARBA" id="ARBA00047701"/>
    </source>
</evidence>
<evidence type="ECO:0000256" key="14">
    <source>
        <dbReference type="ARBA" id="ARBA00049174"/>
    </source>
</evidence>
<proteinExistence type="inferred from homology"/>
<evidence type="ECO:0000256" key="10">
    <source>
        <dbReference type="ARBA" id="ARBA00023204"/>
    </source>
</evidence>
<keyword evidence="20" id="KW-1185">Reference proteome</keyword>
<evidence type="ECO:0000256" key="7">
    <source>
        <dbReference type="ARBA" id="ARBA00022763"/>
    </source>
</evidence>
<dbReference type="GO" id="GO:0006260">
    <property type="term" value="P:DNA replication"/>
    <property type="evidence" value="ECO:0007669"/>
    <property type="project" value="UniProtKB-KW"/>
</dbReference>
<evidence type="ECO:0000256" key="13">
    <source>
        <dbReference type="ARBA" id="ARBA00048183"/>
    </source>
</evidence>
<evidence type="ECO:0000256" key="9">
    <source>
        <dbReference type="ARBA" id="ARBA00023134"/>
    </source>
</evidence>
<organism evidence="19 20">
    <name type="scientific">Dreissena polymorpha</name>
    <name type="common">Zebra mussel</name>
    <name type="synonym">Mytilus polymorpha</name>
    <dbReference type="NCBI Taxonomy" id="45954"/>
    <lineage>
        <taxon>Eukaryota</taxon>
        <taxon>Metazoa</taxon>
        <taxon>Spiralia</taxon>
        <taxon>Lophotrochozoa</taxon>
        <taxon>Mollusca</taxon>
        <taxon>Bivalvia</taxon>
        <taxon>Autobranchia</taxon>
        <taxon>Heteroconchia</taxon>
        <taxon>Euheterodonta</taxon>
        <taxon>Imparidentia</taxon>
        <taxon>Neoheterodontei</taxon>
        <taxon>Myida</taxon>
        <taxon>Dreissenoidea</taxon>
        <taxon>Dreissenidae</taxon>
        <taxon>Dreissena</taxon>
    </lineage>
</organism>
<reference evidence="19" key="1">
    <citation type="journal article" date="2019" name="bioRxiv">
        <title>The Genome of the Zebra Mussel, Dreissena polymorpha: A Resource for Invasive Species Research.</title>
        <authorList>
            <person name="McCartney M.A."/>
            <person name="Auch B."/>
            <person name="Kono T."/>
            <person name="Mallez S."/>
            <person name="Zhang Y."/>
            <person name="Obille A."/>
            <person name="Becker A."/>
            <person name="Abrahante J.E."/>
            <person name="Garbe J."/>
            <person name="Badalamenti J.P."/>
            <person name="Herman A."/>
            <person name="Mangelson H."/>
            <person name="Liachko I."/>
            <person name="Sullivan S."/>
            <person name="Sone E.D."/>
            <person name="Koren S."/>
            <person name="Silverstein K.A.T."/>
            <person name="Beckman K.B."/>
            <person name="Gohl D.M."/>
        </authorList>
    </citation>
    <scope>NUCLEOTIDE SEQUENCE</scope>
    <source>
        <strain evidence="19">Duluth1</strain>
        <tissue evidence="19">Whole animal</tissue>
    </source>
</reference>
<evidence type="ECO:0000256" key="16">
    <source>
        <dbReference type="SAM" id="MobiDB-lite"/>
    </source>
</evidence>
<dbReference type="GO" id="GO:0005694">
    <property type="term" value="C:chromosome"/>
    <property type="evidence" value="ECO:0007669"/>
    <property type="project" value="UniProtKB-SubCell"/>
</dbReference>
<evidence type="ECO:0000256" key="8">
    <source>
        <dbReference type="ARBA" id="ARBA00023118"/>
    </source>
</evidence>
<dbReference type="CDD" id="cd00077">
    <property type="entry name" value="HDc"/>
    <property type="match status" value="1"/>
</dbReference>
<dbReference type="SMART" id="SM00471">
    <property type="entry name" value="HDc"/>
    <property type="match status" value="1"/>
</dbReference>
<keyword evidence="8" id="KW-0051">Antiviral defense</keyword>
<evidence type="ECO:0000313" key="20">
    <source>
        <dbReference type="Proteomes" id="UP000828390"/>
    </source>
</evidence>
<dbReference type="PROSITE" id="PS50105">
    <property type="entry name" value="SAM_DOMAIN"/>
    <property type="match status" value="1"/>
</dbReference>
<dbReference type="FunFam" id="1.10.3210.10:FF:000015">
    <property type="entry name" value="Deoxynucleoside triphosphate triphosphohydrolase SAMHD1"/>
    <property type="match status" value="1"/>
</dbReference>
<dbReference type="PANTHER" id="PTHR11373">
    <property type="entry name" value="DEOXYNUCLEOSIDE TRIPHOSPHATE TRIPHOSPHOHYDROLASE"/>
    <property type="match status" value="1"/>
</dbReference>
<evidence type="ECO:0000256" key="1">
    <source>
        <dbReference type="ARBA" id="ARBA00004286"/>
    </source>
</evidence>
<dbReference type="Proteomes" id="UP000828390">
    <property type="component" value="Unassembled WGS sequence"/>
</dbReference>
<feature type="compositionally biased region" description="Polar residues" evidence="16">
    <location>
        <begin position="604"/>
        <end position="618"/>
    </location>
</feature>
<evidence type="ECO:0000256" key="3">
    <source>
        <dbReference type="ARBA" id="ARBA00020285"/>
    </source>
</evidence>
<dbReference type="SUPFAM" id="SSF109604">
    <property type="entry name" value="HD-domain/PDEase-like"/>
    <property type="match status" value="1"/>
</dbReference>
<dbReference type="InterPro" id="IPR050135">
    <property type="entry name" value="dGTPase-like"/>
</dbReference>
<evidence type="ECO:0000259" key="17">
    <source>
        <dbReference type="PROSITE" id="PS50105"/>
    </source>
</evidence>
<keyword evidence="5" id="KW-0021">Allosteric enzyme</keyword>
<comment type="catalytic activity">
    <reaction evidence="12">
        <text>dATP + H2O = 2'-deoxyadenosine + triphosphate + H(+)</text>
        <dbReference type="Rhea" id="RHEA:67648"/>
        <dbReference type="ChEBI" id="CHEBI:15377"/>
        <dbReference type="ChEBI" id="CHEBI:15378"/>
        <dbReference type="ChEBI" id="CHEBI:17256"/>
        <dbReference type="ChEBI" id="CHEBI:18036"/>
        <dbReference type="ChEBI" id="CHEBI:61404"/>
    </reaction>
    <physiologicalReaction direction="left-to-right" evidence="12">
        <dbReference type="Rhea" id="RHEA:67649"/>
    </physiologicalReaction>
</comment>
<dbReference type="InterPro" id="IPR013761">
    <property type="entry name" value="SAM/pointed_sf"/>
</dbReference>
<comment type="catalytic activity">
    <reaction evidence="15">
        <text>dTTP + H2O = thymidine + triphosphate + H(+)</text>
        <dbReference type="Rhea" id="RHEA:80079"/>
        <dbReference type="ChEBI" id="CHEBI:15377"/>
        <dbReference type="ChEBI" id="CHEBI:15378"/>
        <dbReference type="ChEBI" id="CHEBI:17748"/>
        <dbReference type="ChEBI" id="CHEBI:18036"/>
        <dbReference type="ChEBI" id="CHEBI:37568"/>
    </reaction>
    <physiologicalReaction direction="left-to-right" evidence="15">
        <dbReference type="Rhea" id="RHEA:80080"/>
    </physiologicalReaction>
</comment>
<dbReference type="GO" id="GO:0006281">
    <property type="term" value="P:DNA repair"/>
    <property type="evidence" value="ECO:0007669"/>
    <property type="project" value="UniProtKB-KW"/>
</dbReference>
<comment type="caution">
    <text evidence="19">The sequence shown here is derived from an EMBL/GenBank/DDBJ whole genome shotgun (WGS) entry which is preliminary data.</text>
</comment>
<reference evidence="19" key="2">
    <citation type="submission" date="2020-11" db="EMBL/GenBank/DDBJ databases">
        <authorList>
            <person name="McCartney M.A."/>
            <person name="Auch B."/>
            <person name="Kono T."/>
            <person name="Mallez S."/>
            <person name="Becker A."/>
            <person name="Gohl D.M."/>
            <person name="Silverstein K.A.T."/>
            <person name="Koren S."/>
            <person name="Bechman K.B."/>
            <person name="Herman A."/>
            <person name="Abrahante J.E."/>
            <person name="Garbe J."/>
        </authorList>
    </citation>
    <scope>NUCLEOTIDE SEQUENCE</scope>
    <source>
        <strain evidence="19">Duluth1</strain>
        <tissue evidence="19">Whole animal</tissue>
    </source>
</reference>
<evidence type="ECO:0000259" key="18">
    <source>
        <dbReference type="PROSITE" id="PS51831"/>
    </source>
</evidence>
<comment type="similarity">
    <text evidence="2">Belongs to the SAMHD1 family.</text>
</comment>
<evidence type="ECO:0000256" key="12">
    <source>
        <dbReference type="ARBA" id="ARBA00047812"/>
    </source>
</evidence>
<dbReference type="Pfam" id="PF07647">
    <property type="entry name" value="SAM_2"/>
    <property type="match status" value="1"/>
</dbReference>
<evidence type="ECO:0000256" key="5">
    <source>
        <dbReference type="ARBA" id="ARBA00022533"/>
    </source>
</evidence>
<gene>
    <name evidence="19" type="ORF">DPMN_171769</name>
</gene>
<dbReference type="Gene3D" id="1.10.3210.10">
    <property type="entry name" value="Hypothetical protein af1432"/>
    <property type="match status" value="1"/>
</dbReference>
<dbReference type="InterPro" id="IPR006674">
    <property type="entry name" value="HD_domain"/>
</dbReference>
<dbReference type="GO" id="GO:0008832">
    <property type="term" value="F:dGTPase activity"/>
    <property type="evidence" value="ECO:0007669"/>
    <property type="project" value="TreeGrafter"/>
</dbReference>
<sequence>MSCSWVPENGDEILSPEYDDEPAAKRFCVSLLQRNHNHNCHPVRTRESGWKGWSKEEVAERLIDEGLDHVAEIFKREGIKGKFLKELTISDLEGIGICTLGNQLEVMECIEKLTSQDTSVQQGSKVFNDPIHGHIELHPLCVKIIDTPQFQRLRFLKQLGTCYFVYPGASHNRFEHCLGVCYLAGRLVSRIQRQQPYLGITDEDVLCVQIAGLCHDLGHGPFSHLFDNKFIPAVCPDSKWKHEEASVKMFEYLVRENQLEAEFRRYKLTDTDQIFITEQIAGGSKHGEGWTMKGRPQEKSYLYEVVANKRNGIDVDKWDYFARDCHMLGIKNNFDHNRCIHFARVLQVEGELQICSRDKEIGNIYDMFYTRTTLHRRAYQHKTTNIIENMVVEALVLANDHIKLKGGDGKMLKMSEAIHDMTALSQLTDDIFSRILHSHEPELERSREILRNILTRKLYKCVSQIQPKGNLYKEEEKPVILAEVVSKMDPDELASSGMTANDIVLQFVNLDYGMKEKNPVDNVRFYSKENPNVAVMIRKEQESSMLPENFKEQVIRIYSKKRDPRSCNMVKVAFEQWCAAKNFPPPKGGDVSALELTPVDKGKQTNGQGTSMPSSTIYSRDDKERSKRNLFE</sequence>
<dbReference type="Pfam" id="PF01966">
    <property type="entry name" value="HD"/>
    <property type="match status" value="1"/>
</dbReference>
<feature type="domain" description="HD" evidence="18">
    <location>
        <begin position="173"/>
        <end position="321"/>
    </location>
</feature>
<name>A0A9D4IFG0_DREPO</name>
<keyword evidence="9" id="KW-0342">GTP-binding</keyword>
<keyword evidence="4" id="KW-0158">Chromosome</keyword>
<dbReference type="GO" id="GO:0006203">
    <property type="term" value="P:dGTP catabolic process"/>
    <property type="evidence" value="ECO:0007669"/>
    <property type="project" value="TreeGrafter"/>
</dbReference>
<dbReference type="OrthoDB" id="9991235at2759"/>
<dbReference type="GO" id="GO:0051607">
    <property type="term" value="P:defense response to virus"/>
    <property type="evidence" value="ECO:0007669"/>
    <property type="project" value="UniProtKB-KW"/>
</dbReference>
<dbReference type="Gene3D" id="3.30.70.2760">
    <property type="match status" value="1"/>
</dbReference>
<feature type="domain" description="SAM" evidence="17">
    <location>
        <begin position="53"/>
        <end position="116"/>
    </location>
</feature>
<dbReference type="SMART" id="SM00454">
    <property type="entry name" value="SAM"/>
    <property type="match status" value="1"/>
</dbReference>
<evidence type="ECO:0000313" key="19">
    <source>
        <dbReference type="EMBL" id="KAH3770482.1"/>
    </source>
</evidence>
<feature type="region of interest" description="Disordered" evidence="16">
    <location>
        <begin position="589"/>
        <end position="632"/>
    </location>
</feature>